<protein>
    <recommendedName>
        <fullName evidence="3">Lipocalin-like domain-containing protein</fullName>
    </recommendedName>
</protein>
<evidence type="ECO:0000313" key="2">
    <source>
        <dbReference type="Proteomes" id="UP000317557"/>
    </source>
</evidence>
<organism evidence="1 2">
    <name type="scientific">Gracilimonas mengyeensis</name>
    <dbReference type="NCBI Taxonomy" id="1302730"/>
    <lineage>
        <taxon>Bacteria</taxon>
        <taxon>Pseudomonadati</taxon>
        <taxon>Balneolota</taxon>
        <taxon>Balneolia</taxon>
        <taxon>Balneolales</taxon>
        <taxon>Balneolaceae</taxon>
        <taxon>Gracilimonas</taxon>
    </lineage>
</organism>
<dbReference type="AlphaFoldDB" id="A0A521F934"/>
<reference evidence="1 2" key="1">
    <citation type="submission" date="2017-05" db="EMBL/GenBank/DDBJ databases">
        <authorList>
            <person name="Varghese N."/>
            <person name="Submissions S."/>
        </authorList>
    </citation>
    <scope>NUCLEOTIDE SEQUENCE [LARGE SCALE GENOMIC DNA]</scope>
    <source>
        <strain evidence="1 2">DSM 21985</strain>
    </source>
</reference>
<evidence type="ECO:0008006" key="3">
    <source>
        <dbReference type="Google" id="ProtNLM"/>
    </source>
</evidence>
<proteinExistence type="predicted"/>
<dbReference type="RefSeq" id="WP_142455708.1">
    <property type="nucleotide sequence ID" value="NZ_FXTP01000016.1"/>
</dbReference>
<dbReference type="EMBL" id="FXTP01000016">
    <property type="protein sequence ID" value="SMO92712.1"/>
    <property type="molecule type" value="Genomic_DNA"/>
</dbReference>
<dbReference type="Proteomes" id="UP000317557">
    <property type="component" value="Unassembled WGS sequence"/>
</dbReference>
<name>A0A521F934_9BACT</name>
<sequence>MRIIALSLIVLLNGCSLFGNEENASDGISGEWEWYLTSGGWGTHIEADTAGYDITLKIYNQKWADWFRNGTLVQKYAIREDTRGRLVMYHLNGDTTKVDCGFRIDHHPEINELHLPSARCTDVPVYYFKRK</sequence>
<gene>
    <name evidence="1" type="ORF">SAMN06265219_11618</name>
</gene>
<accession>A0A521F934</accession>
<keyword evidence="2" id="KW-1185">Reference proteome</keyword>
<evidence type="ECO:0000313" key="1">
    <source>
        <dbReference type="EMBL" id="SMO92712.1"/>
    </source>
</evidence>